<dbReference type="EMBL" id="LBWK01000001">
    <property type="protein sequence ID" value="KKR06102.1"/>
    <property type="molecule type" value="Genomic_DNA"/>
</dbReference>
<dbReference type="AlphaFoldDB" id="A0A0G0QWV9"/>
<name>A0A0G0QWV9_9BACT</name>
<feature type="domain" description="ABC-2 type transporter transmembrane" evidence="7">
    <location>
        <begin position="24"/>
        <end position="395"/>
    </location>
</feature>
<proteinExistence type="predicted"/>
<comment type="caution">
    <text evidence="8">The sequence shown here is derived from an EMBL/GenBank/DDBJ whole genome shotgun (WGS) entry which is preliminary data.</text>
</comment>
<keyword evidence="5 6" id="KW-0472">Membrane</keyword>
<keyword evidence="3 6" id="KW-0812">Transmembrane</keyword>
<feature type="transmembrane region" description="Helical" evidence="6">
    <location>
        <begin position="352"/>
        <end position="370"/>
    </location>
</feature>
<keyword evidence="4 6" id="KW-1133">Transmembrane helix</keyword>
<evidence type="ECO:0000256" key="1">
    <source>
        <dbReference type="ARBA" id="ARBA00004651"/>
    </source>
</evidence>
<feature type="transmembrane region" description="Helical" evidence="6">
    <location>
        <begin position="319"/>
        <end position="340"/>
    </location>
</feature>
<evidence type="ECO:0000256" key="4">
    <source>
        <dbReference type="ARBA" id="ARBA00022989"/>
    </source>
</evidence>
<evidence type="ECO:0000256" key="6">
    <source>
        <dbReference type="SAM" id="Phobius"/>
    </source>
</evidence>
<reference evidence="8 9" key="1">
    <citation type="journal article" date="2015" name="Nature">
        <title>rRNA introns, odd ribosomes, and small enigmatic genomes across a large radiation of phyla.</title>
        <authorList>
            <person name="Brown C.T."/>
            <person name="Hug L.A."/>
            <person name="Thomas B.C."/>
            <person name="Sharon I."/>
            <person name="Castelle C.J."/>
            <person name="Singh A."/>
            <person name="Wilkins M.J."/>
            <person name="Williams K.H."/>
            <person name="Banfield J.F."/>
        </authorList>
    </citation>
    <scope>NUCLEOTIDE SEQUENCE [LARGE SCALE GENOMIC DNA]</scope>
</reference>
<evidence type="ECO:0000256" key="3">
    <source>
        <dbReference type="ARBA" id="ARBA00022692"/>
    </source>
</evidence>
<dbReference type="PANTHER" id="PTHR30294:SF29">
    <property type="entry name" value="MULTIDRUG ABC TRANSPORTER PERMEASE YBHS-RELATED"/>
    <property type="match status" value="1"/>
</dbReference>
<protein>
    <submittedName>
        <fullName evidence="8">ABC-2 type transporter</fullName>
    </submittedName>
</protein>
<feature type="transmembrane region" description="Helical" evidence="6">
    <location>
        <begin position="376"/>
        <end position="398"/>
    </location>
</feature>
<evidence type="ECO:0000313" key="9">
    <source>
        <dbReference type="Proteomes" id="UP000034799"/>
    </source>
</evidence>
<feature type="transmembrane region" description="Helical" evidence="6">
    <location>
        <begin position="20"/>
        <end position="39"/>
    </location>
</feature>
<comment type="subcellular location">
    <subcellularLocation>
        <location evidence="1">Cell membrane</location>
        <topology evidence="1">Multi-pass membrane protein</topology>
    </subcellularLocation>
</comment>
<sequence length="415" mass="45559">MSKFWVLLKKEVKELLTPQMIVPFIAMVVVFMLMGNIIGNETEKQTSQKVQIVFTDNDKTPSSNTIKQSMEAAGYEITTKSSAQSHVVIPQNFESDLKAQKQPTIEIITKLDNLSIVNNVNTQRTAQIGTLINELTANIVLQSKLKPNDIAFSKQPVKISDTVKFNNKMAQITVGEIFGYLLSQSTVVPIVLFLVITLASQLVATAIASEKENKTLETLLSIPISRKSIVAAKLMASGVVSFFISILYLYGMKSYMGGLTSTATQSLDQSKVQEAIQQLGLNMGATDYALLGLSLFLGIMVALSFAFILGTFVEDIKSVQGAITPLMVMLLIPYVLTLLLDISTLALPVKMLVYAIPFTHTFTAMNNITLGRFPELYAGMAYMLVIVIVGIIVASKLFSSEKIFTFKLNFFKKSA</sequence>
<dbReference type="GO" id="GO:0005886">
    <property type="term" value="C:plasma membrane"/>
    <property type="evidence" value="ECO:0007669"/>
    <property type="project" value="UniProtKB-SubCell"/>
</dbReference>
<evidence type="ECO:0000256" key="5">
    <source>
        <dbReference type="ARBA" id="ARBA00023136"/>
    </source>
</evidence>
<feature type="transmembrane region" description="Helical" evidence="6">
    <location>
        <begin position="187"/>
        <end position="209"/>
    </location>
</feature>
<keyword evidence="2" id="KW-1003">Cell membrane</keyword>
<gene>
    <name evidence="8" type="ORF">UT34_C0001G0142</name>
</gene>
<dbReference type="Proteomes" id="UP000034799">
    <property type="component" value="Unassembled WGS sequence"/>
</dbReference>
<dbReference type="Pfam" id="PF12698">
    <property type="entry name" value="ABC2_membrane_3"/>
    <property type="match status" value="1"/>
</dbReference>
<dbReference type="PANTHER" id="PTHR30294">
    <property type="entry name" value="MEMBRANE COMPONENT OF ABC TRANSPORTER YHHJ-RELATED"/>
    <property type="match status" value="1"/>
</dbReference>
<organism evidence="8 9">
    <name type="scientific">candidate division WS6 bacterium GW2011_GWF2_39_15</name>
    <dbReference type="NCBI Taxonomy" id="1619100"/>
    <lineage>
        <taxon>Bacteria</taxon>
        <taxon>Candidatus Dojkabacteria</taxon>
    </lineage>
</organism>
<evidence type="ECO:0000259" key="7">
    <source>
        <dbReference type="Pfam" id="PF12698"/>
    </source>
</evidence>
<dbReference type="Gene3D" id="3.40.1710.10">
    <property type="entry name" value="abc type-2 transporter like domain"/>
    <property type="match status" value="1"/>
</dbReference>
<feature type="transmembrane region" description="Helical" evidence="6">
    <location>
        <begin position="288"/>
        <end position="313"/>
    </location>
</feature>
<dbReference type="InterPro" id="IPR013525">
    <property type="entry name" value="ABC2_TM"/>
</dbReference>
<evidence type="ECO:0000256" key="2">
    <source>
        <dbReference type="ARBA" id="ARBA00022475"/>
    </source>
</evidence>
<accession>A0A0G0QWV9</accession>
<dbReference type="InterPro" id="IPR051449">
    <property type="entry name" value="ABC-2_transporter_component"/>
</dbReference>
<dbReference type="GO" id="GO:0140359">
    <property type="term" value="F:ABC-type transporter activity"/>
    <property type="evidence" value="ECO:0007669"/>
    <property type="project" value="InterPro"/>
</dbReference>
<evidence type="ECO:0000313" key="8">
    <source>
        <dbReference type="EMBL" id="KKR06102.1"/>
    </source>
</evidence>
<feature type="transmembrane region" description="Helical" evidence="6">
    <location>
        <begin position="229"/>
        <end position="250"/>
    </location>
</feature>
<dbReference type="STRING" id="1619100.UT34_C0001G0142"/>